<keyword evidence="1" id="KW-0732">Signal</keyword>
<evidence type="ECO:0000313" key="3">
    <source>
        <dbReference type="Proteomes" id="UP001377567"/>
    </source>
</evidence>
<dbReference type="EMBL" id="BTGD01000005">
    <property type="protein sequence ID" value="GMM55641.1"/>
    <property type="molecule type" value="Genomic_DNA"/>
</dbReference>
<dbReference type="Gene3D" id="3.30.70.80">
    <property type="entry name" value="Peptidase S8 propeptide/proteinase inhibitor I9"/>
    <property type="match status" value="1"/>
</dbReference>
<name>A0AAV5RWV6_MAUHU</name>
<protein>
    <submittedName>
        <fullName evidence="2">Uncharacterized protein</fullName>
    </submittedName>
</protein>
<reference evidence="2 3" key="1">
    <citation type="journal article" date="2023" name="Elife">
        <title>Identification of key yeast species and microbe-microbe interactions impacting larval growth of Drosophila in the wild.</title>
        <authorList>
            <person name="Mure A."/>
            <person name="Sugiura Y."/>
            <person name="Maeda R."/>
            <person name="Honda K."/>
            <person name="Sakurai N."/>
            <person name="Takahashi Y."/>
            <person name="Watada M."/>
            <person name="Katoh T."/>
            <person name="Gotoh A."/>
            <person name="Gotoh Y."/>
            <person name="Taniguchi I."/>
            <person name="Nakamura K."/>
            <person name="Hayashi T."/>
            <person name="Katayama T."/>
            <person name="Uemura T."/>
            <person name="Hattori Y."/>
        </authorList>
    </citation>
    <scope>NUCLEOTIDE SEQUENCE [LARGE SCALE GENOMIC DNA]</scope>
    <source>
        <strain evidence="2 3">KH-74</strain>
    </source>
</reference>
<keyword evidence="3" id="KW-1185">Reference proteome</keyword>
<feature type="chain" id="PRO_5043450613" evidence="1">
    <location>
        <begin position="27"/>
        <end position="117"/>
    </location>
</feature>
<dbReference type="InterPro" id="IPR037045">
    <property type="entry name" value="S8pro/Inhibitor_I9_sf"/>
</dbReference>
<evidence type="ECO:0000256" key="1">
    <source>
        <dbReference type="SAM" id="SignalP"/>
    </source>
</evidence>
<sequence>MNPQTYKLTFLSICLTLGLLITMSHAKSTTSYILSLEEPEGASVDSAGVLQSLKGLVSEFNGTVTHEYSLINGLSFEIDDSAFTDDARAKMVSLGEKAGVTVNIEKDQDVHTFTGKH</sequence>
<dbReference type="AlphaFoldDB" id="A0AAV5RWV6"/>
<organism evidence="2 3">
    <name type="scientific">Maudiozyma humilis</name>
    <name type="common">Sour dough yeast</name>
    <name type="synonym">Kazachstania humilis</name>
    <dbReference type="NCBI Taxonomy" id="51915"/>
    <lineage>
        <taxon>Eukaryota</taxon>
        <taxon>Fungi</taxon>
        <taxon>Dikarya</taxon>
        <taxon>Ascomycota</taxon>
        <taxon>Saccharomycotina</taxon>
        <taxon>Saccharomycetes</taxon>
        <taxon>Saccharomycetales</taxon>
        <taxon>Saccharomycetaceae</taxon>
        <taxon>Maudiozyma</taxon>
    </lineage>
</organism>
<proteinExistence type="predicted"/>
<evidence type="ECO:0000313" key="2">
    <source>
        <dbReference type="EMBL" id="GMM55641.1"/>
    </source>
</evidence>
<accession>A0AAV5RWV6</accession>
<feature type="signal peptide" evidence="1">
    <location>
        <begin position="1"/>
        <end position="26"/>
    </location>
</feature>
<comment type="caution">
    <text evidence="2">The sequence shown here is derived from an EMBL/GenBank/DDBJ whole genome shotgun (WGS) entry which is preliminary data.</text>
</comment>
<dbReference type="Proteomes" id="UP001377567">
    <property type="component" value="Unassembled WGS sequence"/>
</dbReference>
<gene>
    <name evidence="2" type="ORF">DAKH74_022570</name>
</gene>